<dbReference type="Proteomes" id="UP000280434">
    <property type="component" value="Unassembled WGS sequence"/>
</dbReference>
<accession>A0A494XSI8</accession>
<evidence type="ECO:0000313" key="8">
    <source>
        <dbReference type="Proteomes" id="UP000280434"/>
    </source>
</evidence>
<keyword evidence="4 5" id="KW-0663">Pyridoxal phosphate</keyword>
<dbReference type="CDD" id="cd00609">
    <property type="entry name" value="AAT_like"/>
    <property type="match status" value="1"/>
</dbReference>
<dbReference type="AlphaFoldDB" id="A0A494XSI8"/>
<evidence type="ECO:0000256" key="3">
    <source>
        <dbReference type="ARBA" id="ARBA00022679"/>
    </source>
</evidence>
<dbReference type="PANTHER" id="PTHR42885:SF2">
    <property type="entry name" value="HISTIDINOL-PHOSPHATE AMINOTRANSFERASE"/>
    <property type="match status" value="1"/>
</dbReference>
<dbReference type="EMBL" id="RBZV01000002">
    <property type="protein sequence ID" value="RKP51084.1"/>
    <property type="molecule type" value="Genomic_DNA"/>
</dbReference>
<dbReference type="OrthoDB" id="9809616at2"/>
<dbReference type="GO" id="GO:0008483">
    <property type="term" value="F:transaminase activity"/>
    <property type="evidence" value="ECO:0007669"/>
    <property type="project" value="UniProtKB-KW"/>
</dbReference>
<dbReference type="InterPro" id="IPR015424">
    <property type="entry name" value="PyrdxlP-dep_Trfase"/>
</dbReference>
<sequence length="342" mass="37425">MAPHPLARRAIVELPLPGPLTQAPSKRYALDDNLPADDGPWRAYPHTRPLDLIEGVIELWRDIEERKGIRLELGFENVLLTHGGVDALNLALTVFCEPGRDAVGIPMPCFEAFPHWATLHGLRVATLEHGDWRTAATSDTKALLLCSPHNPLGTMMMRDEIRALLTTYRGVVIVDEAYADFSDKASAISLVDEFANLVVLRTLSKSFGLAGLRVGALVGHASTIDAALRVQIPFAMPIPVIDALRVSLGHAQAIHDRLAFVRVERVRVAALLAMSPHVTSVLPTDANFLCVRWRSPDLVHRLLENANVGVRHFAAVSRVTVGDRDANDVLLKALGVFITETN</sequence>
<keyword evidence="2 7" id="KW-0032">Aminotransferase</keyword>
<comment type="similarity">
    <text evidence="5">Belongs to the class-II pyridoxal-phosphate-dependent aminotransferase family.</text>
</comment>
<dbReference type="Pfam" id="PF00155">
    <property type="entry name" value="Aminotran_1_2"/>
    <property type="match status" value="1"/>
</dbReference>
<evidence type="ECO:0000256" key="5">
    <source>
        <dbReference type="RuleBase" id="RU003693"/>
    </source>
</evidence>
<dbReference type="Gene3D" id="3.90.1150.10">
    <property type="entry name" value="Aspartate Aminotransferase, domain 1"/>
    <property type="match status" value="1"/>
</dbReference>
<dbReference type="PROSITE" id="PS00599">
    <property type="entry name" value="AA_TRANSFER_CLASS_2"/>
    <property type="match status" value="1"/>
</dbReference>
<gene>
    <name evidence="7" type="ORF">D7S89_08550</name>
</gene>
<dbReference type="SUPFAM" id="SSF53383">
    <property type="entry name" value="PLP-dependent transferases"/>
    <property type="match status" value="1"/>
</dbReference>
<protein>
    <submittedName>
        <fullName evidence="7">Histidinol-phosphate aminotransferase family protein</fullName>
    </submittedName>
</protein>
<evidence type="ECO:0000256" key="2">
    <source>
        <dbReference type="ARBA" id="ARBA00022576"/>
    </source>
</evidence>
<dbReference type="InterPro" id="IPR015422">
    <property type="entry name" value="PyrdxlP-dep_Trfase_small"/>
</dbReference>
<keyword evidence="3 7" id="KW-0808">Transferase</keyword>
<comment type="cofactor">
    <cofactor evidence="1 5">
        <name>pyridoxal 5'-phosphate</name>
        <dbReference type="ChEBI" id="CHEBI:597326"/>
    </cofactor>
</comment>
<dbReference type="RefSeq" id="WP_121277167.1">
    <property type="nucleotide sequence ID" value="NZ_RBZV01000002.1"/>
</dbReference>
<name>A0A494XSI8_9BURK</name>
<evidence type="ECO:0000256" key="4">
    <source>
        <dbReference type="ARBA" id="ARBA00022898"/>
    </source>
</evidence>
<dbReference type="InterPro" id="IPR004839">
    <property type="entry name" value="Aminotransferase_I/II_large"/>
</dbReference>
<reference evidence="7 8" key="1">
    <citation type="submission" date="2018-10" db="EMBL/GenBank/DDBJ databases">
        <title>Paraburkholderia sp. 7MK8-2, isolated from soil.</title>
        <authorList>
            <person name="Gao Z.-H."/>
            <person name="Qiu L.-H."/>
        </authorList>
    </citation>
    <scope>NUCLEOTIDE SEQUENCE [LARGE SCALE GENOMIC DNA]</scope>
    <source>
        <strain evidence="7 8">7MK8-2</strain>
    </source>
</reference>
<organism evidence="7 8">
    <name type="scientific">Trinickia fusca</name>
    <dbReference type="NCBI Taxonomy" id="2419777"/>
    <lineage>
        <taxon>Bacteria</taxon>
        <taxon>Pseudomonadati</taxon>
        <taxon>Pseudomonadota</taxon>
        <taxon>Betaproteobacteria</taxon>
        <taxon>Burkholderiales</taxon>
        <taxon>Burkholderiaceae</taxon>
        <taxon>Trinickia</taxon>
    </lineage>
</organism>
<dbReference type="InterPro" id="IPR001917">
    <property type="entry name" value="Aminotrans_II_pyridoxalP_BS"/>
</dbReference>
<dbReference type="GO" id="GO:0030170">
    <property type="term" value="F:pyridoxal phosphate binding"/>
    <property type="evidence" value="ECO:0007669"/>
    <property type="project" value="InterPro"/>
</dbReference>
<evidence type="ECO:0000256" key="1">
    <source>
        <dbReference type="ARBA" id="ARBA00001933"/>
    </source>
</evidence>
<dbReference type="PANTHER" id="PTHR42885">
    <property type="entry name" value="HISTIDINOL-PHOSPHATE AMINOTRANSFERASE-RELATED"/>
    <property type="match status" value="1"/>
</dbReference>
<dbReference type="Gene3D" id="3.40.640.10">
    <property type="entry name" value="Type I PLP-dependent aspartate aminotransferase-like (Major domain)"/>
    <property type="match status" value="1"/>
</dbReference>
<evidence type="ECO:0000313" key="7">
    <source>
        <dbReference type="EMBL" id="RKP51084.1"/>
    </source>
</evidence>
<comment type="caution">
    <text evidence="7">The sequence shown here is derived from an EMBL/GenBank/DDBJ whole genome shotgun (WGS) entry which is preliminary data.</text>
</comment>
<dbReference type="InterPro" id="IPR015421">
    <property type="entry name" value="PyrdxlP-dep_Trfase_major"/>
</dbReference>
<proteinExistence type="inferred from homology"/>
<evidence type="ECO:0000259" key="6">
    <source>
        <dbReference type="Pfam" id="PF00155"/>
    </source>
</evidence>
<feature type="domain" description="Aminotransferase class I/classII large" evidence="6">
    <location>
        <begin position="36"/>
        <end position="334"/>
    </location>
</feature>
<keyword evidence="8" id="KW-1185">Reference proteome</keyword>